<reference evidence="1 2" key="1">
    <citation type="journal article" date="2024" name="Nat. Commun.">
        <title>Phylogenomics reveals the evolutionary origins of lichenization in chlorophyte algae.</title>
        <authorList>
            <person name="Puginier C."/>
            <person name="Libourel C."/>
            <person name="Otte J."/>
            <person name="Skaloud P."/>
            <person name="Haon M."/>
            <person name="Grisel S."/>
            <person name="Petersen M."/>
            <person name="Berrin J.G."/>
            <person name="Delaux P.M."/>
            <person name="Dal Grande F."/>
            <person name="Keller J."/>
        </authorList>
    </citation>
    <scope>NUCLEOTIDE SEQUENCE [LARGE SCALE GENOMIC DNA]</scope>
    <source>
        <strain evidence="1 2">SAG 2145</strain>
    </source>
</reference>
<keyword evidence="2" id="KW-1185">Reference proteome</keyword>
<evidence type="ECO:0000313" key="2">
    <source>
        <dbReference type="Proteomes" id="UP001438707"/>
    </source>
</evidence>
<proteinExistence type="predicted"/>
<dbReference type="AlphaFoldDB" id="A0AAW1QU18"/>
<protein>
    <recommendedName>
        <fullName evidence="3">Glycosyltransferase family 92 protein</fullName>
    </recommendedName>
</protein>
<accession>A0AAW1QU18</accession>
<dbReference type="EMBL" id="JALJOS010000027">
    <property type="protein sequence ID" value="KAK9824956.1"/>
    <property type="molecule type" value="Genomic_DNA"/>
</dbReference>
<name>A0AAW1QU18_9CHLO</name>
<comment type="caution">
    <text evidence="1">The sequence shown here is derived from an EMBL/GenBank/DDBJ whole genome shotgun (WGS) entry which is preliminary data.</text>
</comment>
<evidence type="ECO:0000313" key="1">
    <source>
        <dbReference type="EMBL" id="KAK9824956.1"/>
    </source>
</evidence>
<sequence length="331" mass="37836">MTQTEMLRVWQPDIFLRPAAVEAHGSPVKLHVVPYWDPENKPRELHRPFEVAAELPAAELDHTYTLHIWQWQRHATVHLSALVSSPSMPAVQAGPQVTTVISPFLEDRIDLAILLVARHIQYHVTVFGFASCVWYTRGLHLRELTRDATLHELVTEGRLSVVLWDEMPTYNFGHMTTYADQAIIYNHALLSHWDQPDAWLAMLDADEYFASFTPTNVTDLWATCFKNYGTIELGRMAVRWTRSSQEKSIASPEQAVLSYFVHKTFPQAGFERLWKPQCAIVMHFEDLFGRRDLPGANPGIGNTQAGPWYSDPSWLWFLPMLGLEARATSNV</sequence>
<evidence type="ECO:0008006" key="3">
    <source>
        <dbReference type="Google" id="ProtNLM"/>
    </source>
</evidence>
<gene>
    <name evidence="1" type="ORF">WJX74_010079</name>
</gene>
<dbReference type="Proteomes" id="UP001438707">
    <property type="component" value="Unassembled WGS sequence"/>
</dbReference>
<organism evidence="1 2">
    <name type="scientific">Apatococcus lobatus</name>
    <dbReference type="NCBI Taxonomy" id="904363"/>
    <lineage>
        <taxon>Eukaryota</taxon>
        <taxon>Viridiplantae</taxon>
        <taxon>Chlorophyta</taxon>
        <taxon>core chlorophytes</taxon>
        <taxon>Trebouxiophyceae</taxon>
        <taxon>Chlorellales</taxon>
        <taxon>Chlorellaceae</taxon>
        <taxon>Apatococcus</taxon>
    </lineage>
</organism>